<organism evidence="2 3">
    <name type="scientific">Candidatus Methanodesulfokora washburnensis</name>
    <dbReference type="NCBI Taxonomy" id="2478471"/>
    <lineage>
        <taxon>Archaea</taxon>
        <taxon>Thermoproteota</taxon>
        <taxon>Candidatus Korarchaeia</taxon>
        <taxon>Candidatus Korarchaeia incertae sedis</taxon>
        <taxon>Candidatus Methanodesulfokora</taxon>
    </lineage>
</organism>
<dbReference type="Pfam" id="PF05168">
    <property type="entry name" value="HEPN"/>
    <property type="match status" value="1"/>
</dbReference>
<dbReference type="Gene3D" id="1.20.120.330">
    <property type="entry name" value="Nucleotidyltransferases domain 2"/>
    <property type="match status" value="1"/>
</dbReference>
<name>A0A3R9PND0_9CREN</name>
<evidence type="ECO:0000259" key="1">
    <source>
        <dbReference type="Pfam" id="PF05168"/>
    </source>
</evidence>
<feature type="domain" description="HEPN" evidence="1">
    <location>
        <begin position="95"/>
        <end position="185"/>
    </location>
</feature>
<evidence type="ECO:0000313" key="2">
    <source>
        <dbReference type="EMBL" id="RSN78070.1"/>
    </source>
</evidence>
<dbReference type="EMBL" id="RCOS01000025">
    <property type="protein sequence ID" value="RSN78070.1"/>
    <property type="molecule type" value="Genomic_DNA"/>
</dbReference>
<protein>
    <submittedName>
        <fullName evidence="2">HEPN domain-containing protein</fullName>
    </submittedName>
</protein>
<comment type="caution">
    <text evidence="2">The sequence shown here is derived from an EMBL/GenBank/DDBJ whole genome shotgun (WGS) entry which is preliminary data.</text>
</comment>
<dbReference type="Proteomes" id="UP000277582">
    <property type="component" value="Unassembled WGS sequence"/>
</dbReference>
<evidence type="ECO:0000313" key="3">
    <source>
        <dbReference type="Proteomes" id="UP000277582"/>
    </source>
</evidence>
<proteinExistence type="predicted"/>
<dbReference type="SUPFAM" id="SSF81593">
    <property type="entry name" value="Nucleotidyltransferase substrate binding subunit/domain"/>
    <property type="match status" value="1"/>
</dbReference>
<dbReference type="AlphaFoldDB" id="A0A3R9PND0"/>
<reference evidence="2 3" key="1">
    <citation type="submission" date="2018-10" db="EMBL/GenBank/DDBJ databases">
        <title>Co-occurring genomic capacity for anaerobic methane metabolism and dissimilatory sulfite reduction discovered in the Korarchaeota.</title>
        <authorList>
            <person name="Mckay L.J."/>
            <person name="Dlakic M."/>
            <person name="Fields M.W."/>
            <person name="Delmont T.O."/>
            <person name="Eren A.M."/>
            <person name="Jay Z.J."/>
            <person name="Klingelsmith K.B."/>
            <person name="Rusch D.B."/>
            <person name="Inskeep W.P."/>
        </authorList>
    </citation>
    <scope>NUCLEOTIDE SEQUENCE [LARGE SCALE GENOMIC DNA]</scope>
    <source>
        <strain evidence="2 3">MDKW</strain>
    </source>
</reference>
<accession>A0A3R9PND0</accession>
<dbReference type="InterPro" id="IPR007842">
    <property type="entry name" value="HEPN_dom"/>
</dbReference>
<keyword evidence="3" id="KW-1185">Reference proteome</keyword>
<gene>
    <name evidence="2" type="ORF">D6D85_01625</name>
</gene>
<sequence length="196" mass="23352">MLMYREKFPTPSEWREIAIRDCYEAIRNYNTWITLMKVQNGEIYREEFCEKYCPMFPCNKCPKKGTEECDYCDASCEIGSGSTTCLLRVPQPYSSDVCFHAQQCYEKLLKFLISVSGRIPPKEHDLEKLLGLLLEIQDMSYRVIDRDIIECIDYLNLRNYNIARYCFKLPYEEVFRCRECAEKVLLKFSQETDLRR</sequence>